<feature type="region of interest" description="Disordered" evidence="1">
    <location>
        <begin position="103"/>
        <end position="148"/>
    </location>
</feature>
<accession>A0AAN6N3U6</accession>
<sequence length="148" mass="16618">MTKPPARADDDTRYLAVLTDRLAKHVQLDPMSTENYALGFKNTAWWWFHGFPKSVTADRSRGKHAEQQQRDFLRTQINRLLLDTQTSPAQAAAAHFLRMHVPAGTLPHPTAPVGPSTYPPPPLPVRRRRRRQGGSPSRGSPGPMRPQP</sequence>
<keyword evidence="3" id="KW-1185">Reference proteome</keyword>
<comment type="caution">
    <text evidence="2">The sequence shown here is derived from an EMBL/GenBank/DDBJ whole genome shotgun (WGS) entry which is preliminary data.</text>
</comment>
<protein>
    <submittedName>
        <fullName evidence="2">Uncharacterized protein</fullName>
    </submittedName>
</protein>
<dbReference type="EMBL" id="MU853824">
    <property type="protein sequence ID" value="KAK3938692.1"/>
    <property type="molecule type" value="Genomic_DNA"/>
</dbReference>
<feature type="compositionally biased region" description="Pro residues" evidence="1">
    <location>
        <begin position="109"/>
        <end position="124"/>
    </location>
</feature>
<feature type="compositionally biased region" description="Low complexity" evidence="1">
    <location>
        <begin position="133"/>
        <end position="142"/>
    </location>
</feature>
<dbReference type="AlphaFoldDB" id="A0AAN6N3U6"/>
<organism evidence="2 3">
    <name type="scientific">Diplogelasinospora grovesii</name>
    <dbReference type="NCBI Taxonomy" id="303347"/>
    <lineage>
        <taxon>Eukaryota</taxon>
        <taxon>Fungi</taxon>
        <taxon>Dikarya</taxon>
        <taxon>Ascomycota</taxon>
        <taxon>Pezizomycotina</taxon>
        <taxon>Sordariomycetes</taxon>
        <taxon>Sordariomycetidae</taxon>
        <taxon>Sordariales</taxon>
        <taxon>Diplogelasinosporaceae</taxon>
        <taxon>Diplogelasinospora</taxon>
    </lineage>
</organism>
<evidence type="ECO:0000313" key="2">
    <source>
        <dbReference type="EMBL" id="KAK3938692.1"/>
    </source>
</evidence>
<name>A0AAN6N3U6_9PEZI</name>
<evidence type="ECO:0000256" key="1">
    <source>
        <dbReference type="SAM" id="MobiDB-lite"/>
    </source>
</evidence>
<gene>
    <name evidence="2" type="ORF">QBC46DRAFT_343279</name>
</gene>
<proteinExistence type="predicted"/>
<reference evidence="3" key="1">
    <citation type="journal article" date="2023" name="Mol. Phylogenet. Evol.">
        <title>Genome-scale phylogeny and comparative genomics of the fungal order Sordariales.</title>
        <authorList>
            <person name="Hensen N."/>
            <person name="Bonometti L."/>
            <person name="Westerberg I."/>
            <person name="Brannstrom I.O."/>
            <person name="Guillou S."/>
            <person name="Cros-Aarteil S."/>
            <person name="Calhoun S."/>
            <person name="Haridas S."/>
            <person name="Kuo A."/>
            <person name="Mondo S."/>
            <person name="Pangilinan J."/>
            <person name="Riley R."/>
            <person name="LaButti K."/>
            <person name="Andreopoulos B."/>
            <person name="Lipzen A."/>
            <person name="Chen C."/>
            <person name="Yan M."/>
            <person name="Daum C."/>
            <person name="Ng V."/>
            <person name="Clum A."/>
            <person name="Steindorff A."/>
            <person name="Ohm R.A."/>
            <person name="Martin F."/>
            <person name="Silar P."/>
            <person name="Natvig D.O."/>
            <person name="Lalanne C."/>
            <person name="Gautier V."/>
            <person name="Ament-Velasquez S.L."/>
            <person name="Kruys A."/>
            <person name="Hutchinson M.I."/>
            <person name="Powell A.J."/>
            <person name="Barry K."/>
            <person name="Miller A.N."/>
            <person name="Grigoriev I.V."/>
            <person name="Debuchy R."/>
            <person name="Gladieux P."/>
            <person name="Hiltunen Thoren M."/>
            <person name="Johannesson H."/>
        </authorList>
    </citation>
    <scope>NUCLEOTIDE SEQUENCE [LARGE SCALE GENOMIC DNA]</scope>
    <source>
        <strain evidence="3">CBS 340.73</strain>
    </source>
</reference>
<dbReference type="Proteomes" id="UP001303473">
    <property type="component" value="Unassembled WGS sequence"/>
</dbReference>
<evidence type="ECO:0000313" key="3">
    <source>
        <dbReference type="Proteomes" id="UP001303473"/>
    </source>
</evidence>